<evidence type="ECO:0000313" key="3">
    <source>
        <dbReference type="EMBL" id="KPL77758.1"/>
    </source>
</evidence>
<keyword evidence="4" id="KW-1185">Reference proteome</keyword>
<organism evidence="3 4">
    <name type="scientific">Bellilinea caldifistulae</name>
    <dbReference type="NCBI Taxonomy" id="360411"/>
    <lineage>
        <taxon>Bacteria</taxon>
        <taxon>Bacillati</taxon>
        <taxon>Chloroflexota</taxon>
        <taxon>Anaerolineae</taxon>
        <taxon>Anaerolineales</taxon>
        <taxon>Anaerolineaceae</taxon>
        <taxon>Bellilinea</taxon>
    </lineage>
</organism>
<feature type="transmembrane region" description="Helical" evidence="2">
    <location>
        <begin position="184"/>
        <end position="202"/>
    </location>
</feature>
<comment type="caution">
    <text evidence="3">The sequence shown here is derived from an EMBL/GenBank/DDBJ whole genome shotgun (WGS) entry which is preliminary data.</text>
</comment>
<protein>
    <submittedName>
        <fullName evidence="3">Uncharacterized protein</fullName>
    </submittedName>
</protein>
<dbReference type="AlphaFoldDB" id="A0A0P6XDE7"/>
<feature type="transmembrane region" description="Helical" evidence="2">
    <location>
        <begin position="127"/>
        <end position="149"/>
    </location>
</feature>
<gene>
    <name evidence="3" type="ORF">AC812_02615</name>
</gene>
<reference evidence="3 4" key="1">
    <citation type="submission" date="2015-07" db="EMBL/GenBank/DDBJ databases">
        <title>Draft genome of Bellilinea caldifistulae DSM 17877.</title>
        <authorList>
            <person name="Hemp J."/>
            <person name="Ward L.M."/>
            <person name="Pace L.A."/>
            <person name="Fischer W.W."/>
        </authorList>
    </citation>
    <scope>NUCLEOTIDE SEQUENCE [LARGE SCALE GENOMIC DNA]</scope>
    <source>
        <strain evidence="3 4">GOMI-1</strain>
    </source>
</reference>
<feature type="transmembrane region" description="Helical" evidence="2">
    <location>
        <begin position="7"/>
        <end position="29"/>
    </location>
</feature>
<sequence length="232" mass="25318">MNELDRISLLLTDLPVYLANGVLVILYWLAAHMPALTSLLCALLMAWLPDAEIQQRAGFRPRRSERGSSGDSGGKMPRTAQVMTGMVLAAWIIAQWDMGAPVPWIGAAMWVAGLAAILALSAQRFNLLWYVKAGIAMYALAVIGSRIYLGYTAGLTPEQWAALIGSSESAAVVIANTRSNVTTILLWALWLIVPLGYFSMLVQQIFINPMSMVNPLAGAQDMLRALRVRDSR</sequence>
<dbReference type="EMBL" id="LGHJ01000008">
    <property type="protein sequence ID" value="KPL77758.1"/>
    <property type="molecule type" value="Genomic_DNA"/>
</dbReference>
<accession>A0A0P6XDE7</accession>
<proteinExistence type="predicted"/>
<evidence type="ECO:0000256" key="1">
    <source>
        <dbReference type="SAM" id="MobiDB-lite"/>
    </source>
</evidence>
<dbReference type="STRING" id="360411.AC812_02615"/>
<name>A0A0P6XDE7_9CHLR</name>
<keyword evidence="2" id="KW-0812">Transmembrane</keyword>
<dbReference type="RefSeq" id="WP_061914319.1">
    <property type="nucleotide sequence ID" value="NZ_DF967971.1"/>
</dbReference>
<feature type="region of interest" description="Disordered" evidence="1">
    <location>
        <begin position="58"/>
        <end position="77"/>
    </location>
</feature>
<keyword evidence="2" id="KW-0472">Membrane</keyword>
<evidence type="ECO:0000313" key="4">
    <source>
        <dbReference type="Proteomes" id="UP000050514"/>
    </source>
</evidence>
<evidence type="ECO:0000256" key="2">
    <source>
        <dbReference type="SAM" id="Phobius"/>
    </source>
</evidence>
<keyword evidence="2" id="KW-1133">Transmembrane helix</keyword>
<feature type="transmembrane region" description="Helical" evidence="2">
    <location>
        <begin position="102"/>
        <end position="120"/>
    </location>
</feature>
<dbReference type="Proteomes" id="UP000050514">
    <property type="component" value="Unassembled WGS sequence"/>
</dbReference>